<keyword evidence="3" id="KW-1185">Reference proteome</keyword>
<protein>
    <submittedName>
        <fullName evidence="2">Uncharacterized protein</fullName>
    </submittedName>
</protein>
<evidence type="ECO:0000313" key="2">
    <source>
        <dbReference type="EMBL" id="TNN23774.1"/>
    </source>
</evidence>
<gene>
    <name evidence="2" type="ORF">EYF80_066104</name>
</gene>
<sequence>MAPLKEEGSVTPEDRGPGPEALQGPEAGPLSQAKPVRRKPHAESQKLEAPPPRPAQRSV</sequence>
<dbReference type="AlphaFoldDB" id="A0A4Z2E584"/>
<accession>A0A4Z2E584</accession>
<feature type="region of interest" description="Disordered" evidence="1">
    <location>
        <begin position="1"/>
        <end position="59"/>
    </location>
</feature>
<dbReference type="EMBL" id="SRLO01017386">
    <property type="protein sequence ID" value="TNN23774.1"/>
    <property type="molecule type" value="Genomic_DNA"/>
</dbReference>
<reference evidence="2 3" key="1">
    <citation type="submission" date="2019-03" db="EMBL/GenBank/DDBJ databases">
        <title>First draft genome of Liparis tanakae, snailfish: a comprehensive survey of snailfish specific genes.</title>
        <authorList>
            <person name="Kim W."/>
            <person name="Song I."/>
            <person name="Jeong J.-H."/>
            <person name="Kim D."/>
            <person name="Kim S."/>
            <person name="Ryu S."/>
            <person name="Song J.Y."/>
            <person name="Lee S.K."/>
        </authorList>
    </citation>
    <scope>NUCLEOTIDE SEQUENCE [LARGE SCALE GENOMIC DNA]</scope>
    <source>
        <tissue evidence="2">Muscle</tissue>
    </source>
</reference>
<feature type="compositionally biased region" description="Pro residues" evidence="1">
    <location>
        <begin position="49"/>
        <end position="59"/>
    </location>
</feature>
<comment type="caution">
    <text evidence="2">The sequence shown here is derived from an EMBL/GenBank/DDBJ whole genome shotgun (WGS) entry which is preliminary data.</text>
</comment>
<feature type="compositionally biased region" description="Basic and acidic residues" evidence="1">
    <location>
        <begin position="1"/>
        <end position="17"/>
    </location>
</feature>
<evidence type="ECO:0000313" key="3">
    <source>
        <dbReference type="Proteomes" id="UP000314294"/>
    </source>
</evidence>
<evidence type="ECO:0000256" key="1">
    <source>
        <dbReference type="SAM" id="MobiDB-lite"/>
    </source>
</evidence>
<name>A0A4Z2E584_9TELE</name>
<organism evidence="2 3">
    <name type="scientific">Liparis tanakae</name>
    <name type="common">Tanaka's snailfish</name>
    <dbReference type="NCBI Taxonomy" id="230148"/>
    <lineage>
        <taxon>Eukaryota</taxon>
        <taxon>Metazoa</taxon>
        <taxon>Chordata</taxon>
        <taxon>Craniata</taxon>
        <taxon>Vertebrata</taxon>
        <taxon>Euteleostomi</taxon>
        <taxon>Actinopterygii</taxon>
        <taxon>Neopterygii</taxon>
        <taxon>Teleostei</taxon>
        <taxon>Neoteleostei</taxon>
        <taxon>Acanthomorphata</taxon>
        <taxon>Eupercaria</taxon>
        <taxon>Perciformes</taxon>
        <taxon>Cottioidei</taxon>
        <taxon>Cottales</taxon>
        <taxon>Liparidae</taxon>
        <taxon>Liparis</taxon>
    </lineage>
</organism>
<dbReference type="Proteomes" id="UP000314294">
    <property type="component" value="Unassembled WGS sequence"/>
</dbReference>
<proteinExistence type="predicted"/>